<dbReference type="Pfam" id="PF06674">
    <property type="entry name" value="DUF1176"/>
    <property type="match status" value="1"/>
</dbReference>
<dbReference type="EMBL" id="JAQSIO010000004">
    <property type="protein sequence ID" value="MDD0815521.1"/>
    <property type="molecule type" value="Genomic_DNA"/>
</dbReference>
<dbReference type="InterPro" id="IPR009560">
    <property type="entry name" value="DUF1176"/>
</dbReference>
<dbReference type="Proteomes" id="UP001528672">
    <property type="component" value="Unassembled WGS sequence"/>
</dbReference>
<comment type="caution">
    <text evidence="2">The sequence shown here is derived from an EMBL/GenBank/DDBJ whole genome shotgun (WGS) entry which is preliminary data.</text>
</comment>
<sequence>MKRFLLAILCATSAWAGAAPAPEPVRFSHGQWNLQCDNSRTCRAEGYQADEADGTESKPVSMLLTRAAGPDAPVKVEWQVYSEPSVQGALRLSVGSLTLTGQGEGVQSVPPAQVVALLRELLKSDAATVRSSQASTGPWRLSLVGLNAVLLKMDDAQGRVDTPGALVRRGKKPESTVLPALPLPQLKAVKPVPTRAADASLLRPLLAALPAKVMADECNESDMYRTQSQVVRLTERQVLLATPCPQGAYNGTSLLWLANDRPPYELQLQEANGDFDPKTGQVLNSMKGRGLGDCWSQQAWQFDGQGFVLARESSTGECRGFPGGAWDLPSYLTR</sequence>
<gene>
    <name evidence="2" type="ORF">PSQ39_12870</name>
</gene>
<feature type="chain" id="PRO_5045682705" evidence="1">
    <location>
        <begin position="19"/>
        <end position="334"/>
    </location>
</feature>
<evidence type="ECO:0000256" key="1">
    <source>
        <dbReference type="SAM" id="SignalP"/>
    </source>
</evidence>
<proteinExistence type="predicted"/>
<accession>A0ABT5MK48</accession>
<organism evidence="2 3">
    <name type="scientific">Curvibacter microcysteis</name>
    <dbReference type="NCBI Taxonomy" id="3026419"/>
    <lineage>
        <taxon>Bacteria</taxon>
        <taxon>Pseudomonadati</taxon>
        <taxon>Pseudomonadota</taxon>
        <taxon>Betaproteobacteria</taxon>
        <taxon>Burkholderiales</taxon>
        <taxon>Comamonadaceae</taxon>
        <taxon>Curvibacter</taxon>
    </lineage>
</organism>
<evidence type="ECO:0000313" key="3">
    <source>
        <dbReference type="Proteomes" id="UP001528672"/>
    </source>
</evidence>
<evidence type="ECO:0000313" key="2">
    <source>
        <dbReference type="EMBL" id="MDD0815521.1"/>
    </source>
</evidence>
<keyword evidence="1" id="KW-0732">Signal</keyword>
<feature type="signal peptide" evidence="1">
    <location>
        <begin position="1"/>
        <end position="18"/>
    </location>
</feature>
<name>A0ABT5MK48_9BURK</name>
<dbReference type="RefSeq" id="WP_273927212.1">
    <property type="nucleotide sequence ID" value="NZ_JAQSIO010000004.1"/>
</dbReference>
<protein>
    <submittedName>
        <fullName evidence="2">DUF1176 domain-containing protein</fullName>
    </submittedName>
</protein>
<keyword evidence="3" id="KW-1185">Reference proteome</keyword>
<reference evidence="2 3" key="1">
    <citation type="submission" date="2023-02" db="EMBL/GenBank/DDBJ databases">
        <title>Bacterial whole genome sequence for Curvibacter sp. HBC28.</title>
        <authorList>
            <person name="Le V."/>
            <person name="Ko S.-R."/>
            <person name="Ahn C.-Y."/>
            <person name="Oh H.-M."/>
        </authorList>
    </citation>
    <scope>NUCLEOTIDE SEQUENCE [LARGE SCALE GENOMIC DNA]</scope>
    <source>
        <strain evidence="2 3">HBC28</strain>
    </source>
</reference>